<protein>
    <submittedName>
        <fullName evidence="4">Oxidoreductase</fullName>
    </submittedName>
</protein>
<proteinExistence type="predicted"/>
<feature type="domain" description="GFO/IDH/MocA-like oxidoreductase" evidence="3">
    <location>
        <begin position="128"/>
        <end position="250"/>
    </location>
</feature>
<feature type="domain" description="Gfo/Idh/MocA-like oxidoreductase N-terminal" evidence="2">
    <location>
        <begin position="1"/>
        <end position="117"/>
    </location>
</feature>
<gene>
    <name evidence="4" type="ORF">N866_01390</name>
</gene>
<dbReference type="PANTHER" id="PTHR43249">
    <property type="entry name" value="UDP-N-ACETYL-2-AMINO-2-DEOXY-D-GLUCURONATE OXIDASE"/>
    <property type="match status" value="1"/>
</dbReference>
<dbReference type="SUPFAM" id="SSF55347">
    <property type="entry name" value="Glyceraldehyde-3-phosphate dehydrogenase-like, C-terminal domain"/>
    <property type="match status" value="1"/>
</dbReference>
<name>A0A021W0U2_9CELL</name>
<dbReference type="PANTHER" id="PTHR43249:SF1">
    <property type="entry name" value="D-GLUCOSIDE 3-DEHYDROGENASE"/>
    <property type="match status" value="1"/>
</dbReference>
<accession>A0A021W0U2</accession>
<dbReference type="Pfam" id="PF01408">
    <property type="entry name" value="GFO_IDH_MocA"/>
    <property type="match status" value="1"/>
</dbReference>
<dbReference type="SUPFAM" id="SSF51735">
    <property type="entry name" value="NAD(P)-binding Rossmann-fold domains"/>
    <property type="match status" value="1"/>
</dbReference>
<sequence>MRVALVGCGTIAPTHARALAALPDDVELVACSDVVPERADAFAAAFGTTARPYADVLADPDVDAVSVCTPSGRHAEVGVPALLAGKHVVVEKPMDVTEEACDALLAAQRSSGARLAVVSQHRFDDGTRRLREVLDSGALGRLVAADCRVPWFRTQEYYDAEDWRGTWALDGGGALMNQGIHTVDLLLAACGPAVSVEGRIATVAHAIEVEDLATASVVFADGTLATLMASTATAPGLPARLALHGTEGSVVLEGDRITLLALRGQDAVHGLPTADAVQVATGGTRSAERAVTDGSVATAWGEAHRRQLLDFARSVREGRAPVVDGEAGRAAVGLVRAVYRSAREGTRITL</sequence>
<dbReference type="GO" id="GO:0000166">
    <property type="term" value="F:nucleotide binding"/>
    <property type="evidence" value="ECO:0007669"/>
    <property type="project" value="InterPro"/>
</dbReference>
<comment type="caution">
    <text evidence="4">The sequence shown here is derived from an EMBL/GenBank/DDBJ whole genome shotgun (WGS) entry which is preliminary data.</text>
</comment>
<dbReference type="Gene3D" id="3.30.360.10">
    <property type="entry name" value="Dihydrodipicolinate Reductase, domain 2"/>
    <property type="match status" value="1"/>
</dbReference>
<keyword evidence="5" id="KW-1185">Reference proteome</keyword>
<dbReference type="InterPro" id="IPR055170">
    <property type="entry name" value="GFO_IDH_MocA-like_dom"/>
</dbReference>
<dbReference type="Gene3D" id="3.40.50.720">
    <property type="entry name" value="NAD(P)-binding Rossmann-like Domain"/>
    <property type="match status" value="1"/>
</dbReference>
<dbReference type="InterPro" id="IPR000683">
    <property type="entry name" value="Gfo/Idh/MocA-like_OxRdtase_N"/>
</dbReference>
<evidence type="ECO:0000313" key="4">
    <source>
        <dbReference type="EMBL" id="EYR64937.1"/>
    </source>
</evidence>
<evidence type="ECO:0000313" key="5">
    <source>
        <dbReference type="Proteomes" id="UP000019753"/>
    </source>
</evidence>
<dbReference type="AlphaFoldDB" id="A0A021W0U2"/>
<dbReference type="InterPro" id="IPR052515">
    <property type="entry name" value="Gfo/Idh/MocA_Oxidoreductase"/>
</dbReference>
<evidence type="ECO:0000259" key="2">
    <source>
        <dbReference type="Pfam" id="PF01408"/>
    </source>
</evidence>
<evidence type="ECO:0000256" key="1">
    <source>
        <dbReference type="ARBA" id="ARBA00023027"/>
    </source>
</evidence>
<dbReference type="Proteomes" id="UP000019753">
    <property type="component" value="Unassembled WGS sequence"/>
</dbReference>
<dbReference type="Pfam" id="PF22725">
    <property type="entry name" value="GFO_IDH_MocA_C3"/>
    <property type="match status" value="1"/>
</dbReference>
<keyword evidence="1" id="KW-0520">NAD</keyword>
<organism evidence="4 5">
    <name type="scientific">Actinotalea ferrariae CF5-4</name>
    <dbReference type="NCBI Taxonomy" id="948458"/>
    <lineage>
        <taxon>Bacteria</taxon>
        <taxon>Bacillati</taxon>
        <taxon>Actinomycetota</taxon>
        <taxon>Actinomycetes</taxon>
        <taxon>Micrococcales</taxon>
        <taxon>Cellulomonadaceae</taxon>
        <taxon>Actinotalea</taxon>
    </lineage>
</organism>
<dbReference type="EMBL" id="AXCW01000011">
    <property type="protein sequence ID" value="EYR64937.1"/>
    <property type="molecule type" value="Genomic_DNA"/>
</dbReference>
<dbReference type="InterPro" id="IPR036291">
    <property type="entry name" value="NAD(P)-bd_dom_sf"/>
</dbReference>
<reference evidence="4 5" key="1">
    <citation type="submission" date="2014-01" db="EMBL/GenBank/DDBJ databases">
        <title>Actinotalea ferrariae CF5-4.</title>
        <authorList>
            <person name="Chen F."/>
            <person name="Li Y."/>
            <person name="Wang G."/>
        </authorList>
    </citation>
    <scope>NUCLEOTIDE SEQUENCE [LARGE SCALE GENOMIC DNA]</scope>
    <source>
        <strain evidence="4 5">CF5-4</strain>
    </source>
</reference>
<evidence type="ECO:0000259" key="3">
    <source>
        <dbReference type="Pfam" id="PF22725"/>
    </source>
</evidence>